<protein>
    <submittedName>
        <fullName evidence="1">Uncharacterized protein</fullName>
    </submittedName>
</protein>
<dbReference type="AlphaFoldDB" id="A0A813FN62"/>
<proteinExistence type="predicted"/>
<name>A0A813FN62_POLGL</name>
<comment type="caution">
    <text evidence="1">The sequence shown here is derived from an EMBL/GenBank/DDBJ whole genome shotgun (WGS) entry which is preliminary data.</text>
</comment>
<accession>A0A813FN62</accession>
<gene>
    <name evidence="1" type="ORF">PGLA1383_LOCUS33509</name>
</gene>
<evidence type="ECO:0000313" key="1">
    <source>
        <dbReference type="EMBL" id="CAE8615794.1"/>
    </source>
</evidence>
<sequence>MLVRAMLVVEPRKRALVPGVLLHPWLEGIENRAAFLYGALPQPELPEDGRPEGCRRVNREDEATRALLETVSKFGFPQAFVDESLSEGKFNHAAATFHLLAQQAVRKRAAALASSNSAGGALPPAFECEEDCEVEVGLGEE</sequence>
<organism evidence="1 2">
    <name type="scientific">Polarella glacialis</name>
    <name type="common">Dinoflagellate</name>
    <dbReference type="NCBI Taxonomy" id="89957"/>
    <lineage>
        <taxon>Eukaryota</taxon>
        <taxon>Sar</taxon>
        <taxon>Alveolata</taxon>
        <taxon>Dinophyceae</taxon>
        <taxon>Suessiales</taxon>
        <taxon>Suessiaceae</taxon>
        <taxon>Polarella</taxon>
    </lineage>
</organism>
<dbReference type="EMBL" id="CAJNNV010025710">
    <property type="protein sequence ID" value="CAE8615794.1"/>
    <property type="molecule type" value="Genomic_DNA"/>
</dbReference>
<reference evidence="1" key="1">
    <citation type="submission" date="2021-02" db="EMBL/GenBank/DDBJ databases">
        <authorList>
            <person name="Dougan E. K."/>
            <person name="Rhodes N."/>
            <person name="Thang M."/>
            <person name="Chan C."/>
        </authorList>
    </citation>
    <scope>NUCLEOTIDE SEQUENCE</scope>
</reference>
<keyword evidence="2" id="KW-1185">Reference proteome</keyword>
<evidence type="ECO:0000313" key="2">
    <source>
        <dbReference type="Proteomes" id="UP000654075"/>
    </source>
</evidence>
<dbReference type="Proteomes" id="UP000654075">
    <property type="component" value="Unassembled WGS sequence"/>
</dbReference>